<proteinExistence type="predicted"/>
<evidence type="ECO:0000313" key="1">
    <source>
        <dbReference type="EMBL" id="MDN7798860.1"/>
    </source>
</evidence>
<evidence type="ECO:0000313" key="2">
    <source>
        <dbReference type="Proteomes" id="UP001171620"/>
    </source>
</evidence>
<dbReference type="EMBL" id="JAUJRV010000036">
    <property type="protein sequence ID" value="MDN7798860.1"/>
    <property type="molecule type" value="Genomic_DNA"/>
</dbReference>
<accession>A0AAW7T9E3</accession>
<gene>
    <name evidence="1" type="ORF">QZM33_28380</name>
</gene>
<dbReference type="RefSeq" id="WP_155754463.1">
    <property type="nucleotide sequence ID" value="NZ_CADFFI010000022.1"/>
</dbReference>
<protein>
    <submittedName>
        <fullName evidence="1">Uncharacterized protein</fullName>
    </submittedName>
</protein>
<reference evidence="1" key="1">
    <citation type="submission" date="2023-07" db="EMBL/GenBank/DDBJ databases">
        <title>A collection of bacterial strains from the Burkholderia cepacia Research Laboratory and Repository.</title>
        <authorList>
            <person name="Lipuma J."/>
            <person name="Spilker T."/>
            <person name="Caverly L."/>
        </authorList>
    </citation>
    <scope>NUCLEOTIDE SEQUENCE</scope>
    <source>
        <strain evidence="1">AU44268</strain>
    </source>
</reference>
<sequence>MGASAPFDLWKAVSHAFVHLLDSVGKSFLSSAASAMLDVAMAIVASMDENAILEKENFDIFFIDLGGGYAYRLV</sequence>
<dbReference type="AlphaFoldDB" id="A0AAW7T9E3"/>
<organism evidence="1 2">
    <name type="scientific">Burkholderia vietnamiensis</name>
    <dbReference type="NCBI Taxonomy" id="60552"/>
    <lineage>
        <taxon>Bacteria</taxon>
        <taxon>Pseudomonadati</taxon>
        <taxon>Pseudomonadota</taxon>
        <taxon>Betaproteobacteria</taxon>
        <taxon>Burkholderiales</taxon>
        <taxon>Burkholderiaceae</taxon>
        <taxon>Burkholderia</taxon>
        <taxon>Burkholderia cepacia complex</taxon>
    </lineage>
</organism>
<name>A0AAW7T9E3_BURVI</name>
<comment type="caution">
    <text evidence="1">The sequence shown here is derived from an EMBL/GenBank/DDBJ whole genome shotgun (WGS) entry which is preliminary data.</text>
</comment>
<dbReference type="Proteomes" id="UP001171620">
    <property type="component" value="Unassembled WGS sequence"/>
</dbReference>